<protein>
    <submittedName>
        <fullName evidence="1">Preprotein translocase, YajC subunit domain protein</fullName>
    </submittedName>
</protein>
<sequence>MTYSIKSLIENLLSELGKNDIQYKGKISKFLVDNNWFNIEIDLDNYSISDKDAQLLIEK</sequence>
<proteinExistence type="predicted"/>
<evidence type="ECO:0000313" key="2">
    <source>
        <dbReference type="Proteomes" id="UP000003399"/>
    </source>
</evidence>
<dbReference type="Proteomes" id="UP000003399">
    <property type="component" value="Unassembled WGS sequence"/>
</dbReference>
<organism evidence="1 2">
    <name type="scientific">Streptococcus infantis X</name>
    <dbReference type="NCBI Taxonomy" id="997830"/>
    <lineage>
        <taxon>Bacteria</taxon>
        <taxon>Bacillati</taxon>
        <taxon>Bacillota</taxon>
        <taxon>Bacilli</taxon>
        <taxon>Lactobacillales</taxon>
        <taxon>Streptococcaceae</taxon>
        <taxon>Streptococcus</taxon>
    </lineage>
</organism>
<dbReference type="AlphaFoldDB" id="F9PBX3"/>
<gene>
    <name evidence="1" type="ORF">HMPREF1124_1347</name>
</gene>
<accession>F9PBX3</accession>
<comment type="caution">
    <text evidence="1">The sequence shown here is derived from an EMBL/GenBank/DDBJ whole genome shotgun (WGS) entry which is preliminary data.</text>
</comment>
<dbReference type="EMBL" id="AFUQ01000001">
    <property type="protein sequence ID" value="EGV15294.1"/>
    <property type="molecule type" value="Genomic_DNA"/>
</dbReference>
<evidence type="ECO:0000313" key="1">
    <source>
        <dbReference type="EMBL" id="EGV15294.1"/>
    </source>
</evidence>
<name>F9PBX3_9STRE</name>
<dbReference type="PATRIC" id="fig|997830.4.peg.818"/>
<reference evidence="1 2" key="1">
    <citation type="submission" date="2011-07" db="EMBL/GenBank/DDBJ databases">
        <authorList>
            <person name="Harkins D.M."/>
            <person name="Madupu R."/>
            <person name="Durkin A.S."/>
            <person name="Torralba M."/>
            <person name="Methe B."/>
            <person name="Sutton G.G."/>
            <person name="Nelson K.E."/>
        </authorList>
    </citation>
    <scope>NUCLEOTIDE SEQUENCE [LARGE SCALE GENOMIC DNA]</scope>
    <source>
        <strain evidence="1 2">X</strain>
    </source>
</reference>